<dbReference type="RefSeq" id="WP_085472578.1">
    <property type="nucleotide sequence ID" value="NZ_CP038029.1"/>
</dbReference>
<dbReference type="InterPro" id="IPR036388">
    <property type="entry name" value="WH-like_DNA-bd_sf"/>
</dbReference>
<evidence type="ECO:0000313" key="2">
    <source>
        <dbReference type="Proteomes" id="UP000192980"/>
    </source>
</evidence>
<protein>
    <submittedName>
        <fullName evidence="1">Uncharacterized protein</fullName>
    </submittedName>
</protein>
<dbReference type="Gene3D" id="1.10.10.10">
    <property type="entry name" value="Winged helix-like DNA-binding domain superfamily/Winged helix DNA-binding domain"/>
    <property type="match status" value="1"/>
</dbReference>
<reference evidence="1 2" key="1">
    <citation type="submission" date="2017-04" db="EMBL/GenBank/DDBJ databases">
        <authorList>
            <person name="Afonso C.L."/>
            <person name="Miller P.J."/>
            <person name="Scott M.A."/>
            <person name="Spackman E."/>
            <person name="Goraichik I."/>
            <person name="Dimitrov K.M."/>
            <person name="Suarez D.L."/>
            <person name="Swayne D.E."/>
        </authorList>
    </citation>
    <scope>NUCLEOTIDE SEQUENCE [LARGE SCALE GENOMIC DNA]</scope>
    <source>
        <strain evidence="1 2">DSM 22418</strain>
    </source>
</reference>
<dbReference type="EMBL" id="FXAU01000003">
    <property type="protein sequence ID" value="SMG28523.1"/>
    <property type="molecule type" value="Genomic_DNA"/>
</dbReference>
<dbReference type="OrthoDB" id="769086at2"/>
<organism evidence="1 2">
    <name type="scientific">Sphingobacterium psychroaquaticum</name>
    <dbReference type="NCBI Taxonomy" id="561061"/>
    <lineage>
        <taxon>Bacteria</taxon>
        <taxon>Pseudomonadati</taxon>
        <taxon>Bacteroidota</taxon>
        <taxon>Sphingobacteriia</taxon>
        <taxon>Sphingobacteriales</taxon>
        <taxon>Sphingobacteriaceae</taxon>
        <taxon>Sphingobacterium</taxon>
    </lineage>
</organism>
<dbReference type="AlphaFoldDB" id="A0A1X7JK29"/>
<proteinExistence type="predicted"/>
<sequence length="95" mass="11511">MMSIDQGNNSRLQQWIALLQAKGHVASKRRILIMQALYQKKKIEDMEFFWLELRQEHHISWATFYSFVRLALKEQWLRKTFDQENTVTYLLHIDG</sequence>
<accession>A0A1X7JK29</accession>
<name>A0A1X7JK29_9SPHI</name>
<dbReference type="Proteomes" id="UP000192980">
    <property type="component" value="Unassembled WGS sequence"/>
</dbReference>
<keyword evidence="2" id="KW-1185">Reference proteome</keyword>
<gene>
    <name evidence="1" type="ORF">SAMN05660862_1811</name>
</gene>
<evidence type="ECO:0000313" key="1">
    <source>
        <dbReference type="EMBL" id="SMG28523.1"/>
    </source>
</evidence>
<dbReference type="STRING" id="561061.SAMN05660862_1811"/>